<proteinExistence type="predicted"/>
<keyword evidence="3" id="KW-1185">Reference proteome</keyword>
<sequence length="106" mass="10452">MGQYVSKATEAVGLSKPEGKKGPSTVAEVNAAVGAVLEKGKAAIAKGRAAAAKKATPKKAAAAKATPKKAAPSPAATPKAKAKATPPVKKALKRVVSKKGGKTPTK</sequence>
<reference evidence="2 3" key="1">
    <citation type="journal article" date="2018" name="Sci. Rep.">
        <title>Raphidocelis subcapitata (=Pseudokirchneriella subcapitata) provides an insight into genome evolution and environmental adaptations in the Sphaeropleales.</title>
        <authorList>
            <person name="Suzuki S."/>
            <person name="Yamaguchi H."/>
            <person name="Nakajima N."/>
            <person name="Kawachi M."/>
        </authorList>
    </citation>
    <scope>NUCLEOTIDE SEQUENCE [LARGE SCALE GENOMIC DNA]</scope>
    <source>
        <strain evidence="2 3">NIES-35</strain>
    </source>
</reference>
<evidence type="ECO:0000256" key="1">
    <source>
        <dbReference type="SAM" id="MobiDB-lite"/>
    </source>
</evidence>
<feature type="compositionally biased region" description="Basic residues" evidence="1">
    <location>
        <begin position="90"/>
        <end position="106"/>
    </location>
</feature>
<name>A0A2V0PBF2_9CHLO</name>
<protein>
    <submittedName>
        <fullName evidence="2">Uncharacterized protein</fullName>
    </submittedName>
</protein>
<evidence type="ECO:0000313" key="2">
    <source>
        <dbReference type="EMBL" id="GBF94497.1"/>
    </source>
</evidence>
<organism evidence="2 3">
    <name type="scientific">Raphidocelis subcapitata</name>
    <dbReference type="NCBI Taxonomy" id="307507"/>
    <lineage>
        <taxon>Eukaryota</taxon>
        <taxon>Viridiplantae</taxon>
        <taxon>Chlorophyta</taxon>
        <taxon>core chlorophytes</taxon>
        <taxon>Chlorophyceae</taxon>
        <taxon>CS clade</taxon>
        <taxon>Sphaeropleales</taxon>
        <taxon>Selenastraceae</taxon>
        <taxon>Raphidocelis</taxon>
    </lineage>
</organism>
<dbReference type="Proteomes" id="UP000247498">
    <property type="component" value="Unassembled WGS sequence"/>
</dbReference>
<dbReference type="EMBL" id="BDRX01000052">
    <property type="protein sequence ID" value="GBF94497.1"/>
    <property type="molecule type" value="Genomic_DNA"/>
</dbReference>
<gene>
    <name evidence="2" type="ORF">Rsub_07031</name>
</gene>
<comment type="caution">
    <text evidence="2">The sequence shown here is derived from an EMBL/GenBank/DDBJ whole genome shotgun (WGS) entry which is preliminary data.</text>
</comment>
<dbReference type="InParanoid" id="A0A2V0PBF2"/>
<accession>A0A2V0PBF2</accession>
<feature type="compositionally biased region" description="Low complexity" evidence="1">
    <location>
        <begin position="49"/>
        <end position="89"/>
    </location>
</feature>
<feature type="region of interest" description="Disordered" evidence="1">
    <location>
        <begin position="49"/>
        <end position="106"/>
    </location>
</feature>
<feature type="region of interest" description="Disordered" evidence="1">
    <location>
        <begin position="1"/>
        <end position="24"/>
    </location>
</feature>
<evidence type="ECO:0000313" key="3">
    <source>
        <dbReference type="Proteomes" id="UP000247498"/>
    </source>
</evidence>
<dbReference type="AlphaFoldDB" id="A0A2V0PBF2"/>